<evidence type="ECO:0000256" key="1">
    <source>
        <dbReference type="ARBA" id="ARBA00022729"/>
    </source>
</evidence>
<protein>
    <recommendedName>
        <fullName evidence="9">Inter-alpha-trypsin inhibitor heavy chain H4-like</fullName>
    </recommendedName>
</protein>
<dbReference type="PROSITE" id="PS50234">
    <property type="entry name" value="VWFA"/>
    <property type="match status" value="1"/>
</dbReference>
<accession>A0AAD8EEZ3</accession>
<gene>
    <name evidence="7" type="ORF">L9F63_018697</name>
</gene>
<feature type="compositionally biased region" description="Gly residues" evidence="3">
    <location>
        <begin position="672"/>
        <end position="684"/>
    </location>
</feature>
<dbReference type="InterPro" id="IPR002035">
    <property type="entry name" value="VWF_A"/>
</dbReference>
<dbReference type="Pfam" id="PF00092">
    <property type="entry name" value="VWA"/>
    <property type="match status" value="1"/>
</dbReference>
<dbReference type="Pfam" id="PF08487">
    <property type="entry name" value="VIT"/>
    <property type="match status" value="1"/>
</dbReference>
<proteinExistence type="predicted"/>
<feature type="region of interest" description="Disordered" evidence="3">
    <location>
        <begin position="658"/>
        <end position="745"/>
    </location>
</feature>
<keyword evidence="8" id="KW-1185">Reference proteome</keyword>
<evidence type="ECO:0000256" key="2">
    <source>
        <dbReference type="ARBA" id="ARBA00023157"/>
    </source>
</evidence>
<dbReference type="AlphaFoldDB" id="A0AAD8EEZ3"/>
<evidence type="ECO:0000259" key="5">
    <source>
        <dbReference type="PROSITE" id="PS50234"/>
    </source>
</evidence>
<evidence type="ECO:0000313" key="7">
    <source>
        <dbReference type="EMBL" id="KAJ9587863.1"/>
    </source>
</evidence>
<dbReference type="Gene3D" id="3.40.50.410">
    <property type="entry name" value="von Willebrand factor, type A domain"/>
    <property type="match status" value="1"/>
</dbReference>
<dbReference type="InterPro" id="IPR050934">
    <property type="entry name" value="ITIH"/>
</dbReference>
<keyword evidence="2" id="KW-1015">Disulfide bond</keyword>
<feature type="domain" description="VWFA" evidence="5">
    <location>
        <begin position="289"/>
        <end position="507"/>
    </location>
</feature>
<feature type="signal peptide" evidence="4">
    <location>
        <begin position="1"/>
        <end position="18"/>
    </location>
</feature>
<dbReference type="InterPro" id="IPR022700">
    <property type="entry name" value="CLIP"/>
</dbReference>
<evidence type="ECO:0000256" key="3">
    <source>
        <dbReference type="SAM" id="MobiDB-lite"/>
    </source>
</evidence>
<dbReference type="SUPFAM" id="SSF53300">
    <property type="entry name" value="vWA-like"/>
    <property type="match status" value="1"/>
</dbReference>
<feature type="chain" id="PRO_5042198524" description="Inter-alpha-trypsin inhibitor heavy chain H4-like" evidence="4">
    <location>
        <begin position="19"/>
        <end position="839"/>
    </location>
</feature>
<feature type="compositionally biased region" description="Gly residues" evidence="3">
    <location>
        <begin position="710"/>
        <end position="735"/>
    </location>
</feature>
<dbReference type="SMART" id="SM00327">
    <property type="entry name" value="VWA"/>
    <property type="match status" value="1"/>
</dbReference>
<evidence type="ECO:0000313" key="8">
    <source>
        <dbReference type="Proteomes" id="UP001233999"/>
    </source>
</evidence>
<sequence>MQVLTLFVVLLCYRSAAASLIIVPEPVQQSTAVSQDAAEAAVKPYMHYFHVESDIKYRYAKTLATTRIENPANVAQEVSFTAVLPDTAYISGFNMEVDGKVYVAYVKEKEAAQKEYDDAVEHGQTAGQVVQTARDSNRFTVSVNVESNKEVIFNLTYEELLTRRLELYSDVINLNPGQVVSDFSVTVNIEESSNIRSLRVPALKVDEETSVEGTTNALASIEMTSPNTAVVKFTPTPTEQQNVSANGIIGQFIVEYDVDRTSDGGEVLVNDGYFVHFFSPENLKPLKKHVTFVLDLSGSMMGRPIEQLREAMLTILDDLNSGDFFSIVLFSQTAQVWDPTITDDEMDQRLALVGSYTYDQEGFPLPAATPSVIVKVTDKHIQKAKTFINKLQATASTDIYDGLLLGLNIANLNPKKLQNQPNGKQPEPIIIFLTDGLPNVHIYDPDTIVSDITKANTKDASIYSLALGYSADYDFLKKLSLKNSGFSRRIYEAADTALQLTDFYKEISSPLLADVEFEYTPDQVEDGTLTTRVFRRLFAGSELVVAGKLREEIDINLTGDVTAISINGTITYTFEAIIIQYPPIDIPPPATHTPSNMERLWAYLTIQQLLDEDSALDYDHNNKNLTSPQKQQALNLALDYSFVTSLTSLVVVKPNETNAVDPHDASQADSYGDGGINAGTGGSGYPSSADSDDRYDDGAEGPGAAEDGGDGPGEAGDGGDGPGEGGDGEGPGDGGDGSDEGGDGEEASVCLKELDDIAWLPQNHSLVLEQDTLEAAGLSEIDQQFSECLTPSGDNGYCRHLEYCVLNTFTDKLEDFIPYKCDAGGYLGVCCPVTAIPDC</sequence>
<dbReference type="PANTHER" id="PTHR10338:SF108">
    <property type="entry name" value="INTER-ALPHA-TRYPSIN INHIBITOR HEAVY CHAIN H4-LIKE PROTEIN"/>
    <property type="match status" value="1"/>
</dbReference>
<evidence type="ECO:0000256" key="4">
    <source>
        <dbReference type="SAM" id="SignalP"/>
    </source>
</evidence>
<dbReference type="GO" id="GO:0032991">
    <property type="term" value="C:protein-containing complex"/>
    <property type="evidence" value="ECO:0007669"/>
    <property type="project" value="UniProtKB-ARBA"/>
</dbReference>
<dbReference type="PANTHER" id="PTHR10338">
    <property type="entry name" value="INTER-ALPHA-TRYPSIN INHIBITOR HEAVY CHAIN FAMILY MEMBER"/>
    <property type="match status" value="1"/>
</dbReference>
<keyword evidence="1 4" id="KW-0732">Signal</keyword>
<name>A0AAD8EEZ3_DIPPU</name>
<dbReference type="InterPro" id="IPR013694">
    <property type="entry name" value="VIT"/>
</dbReference>
<comment type="caution">
    <text evidence="7">The sequence shown here is derived from an EMBL/GenBank/DDBJ whole genome shotgun (WGS) entry which is preliminary data.</text>
</comment>
<evidence type="ECO:0008006" key="9">
    <source>
        <dbReference type="Google" id="ProtNLM"/>
    </source>
</evidence>
<dbReference type="SMART" id="SM00680">
    <property type="entry name" value="CLIP"/>
    <property type="match status" value="1"/>
</dbReference>
<dbReference type="InterPro" id="IPR036465">
    <property type="entry name" value="vWFA_dom_sf"/>
</dbReference>
<dbReference type="EMBL" id="JASPKZ010006057">
    <property type="protein sequence ID" value="KAJ9587863.1"/>
    <property type="molecule type" value="Genomic_DNA"/>
</dbReference>
<reference evidence="7" key="2">
    <citation type="submission" date="2023-05" db="EMBL/GenBank/DDBJ databases">
        <authorList>
            <person name="Fouks B."/>
        </authorList>
    </citation>
    <scope>NUCLEOTIDE SEQUENCE</scope>
    <source>
        <strain evidence="7">Stay&amp;Tobe</strain>
        <tissue evidence="7">Testes</tissue>
    </source>
</reference>
<dbReference type="Proteomes" id="UP001233999">
    <property type="component" value="Unassembled WGS sequence"/>
</dbReference>
<feature type="domain" description="VIT" evidence="6">
    <location>
        <begin position="30"/>
        <end position="159"/>
    </location>
</feature>
<feature type="compositionally biased region" description="Acidic residues" evidence="3">
    <location>
        <begin position="736"/>
        <end position="745"/>
    </location>
</feature>
<dbReference type="PROSITE" id="PS51468">
    <property type="entry name" value="VIT"/>
    <property type="match status" value="1"/>
</dbReference>
<reference evidence="7" key="1">
    <citation type="journal article" date="2023" name="IScience">
        <title>Live-bearing cockroach genome reveals convergent evolutionary mechanisms linked to viviparity in insects and beyond.</title>
        <authorList>
            <person name="Fouks B."/>
            <person name="Harrison M.C."/>
            <person name="Mikhailova A.A."/>
            <person name="Marchal E."/>
            <person name="English S."/>
            <person name="Carruthers M."/>
            <person name="Jennings E.C."/>
            <person name="Chiamaka E.L."/>
            <person name="Frigard R.A."/>
            <person name="Pippel M."/>
            <person name="Attardo G.M."/>
            <person name="Benoit J.B."/>
            <person name="Bornberg-Bauer E."/>
            <person name="Tobe S.S."/>
        </authorList>
    </citation>
    <scope>NUCLEOTIDE SEQUENCE</scope>
    <source>
        <strain evidence="7">Stay&amp;Tobe</strain>
    </source>
</reference>
<evidence type="ECO:0000259" key="6">
    <source>
        <dbReference type="PROSITE" id="PS51468"/>
    </source>
</evidence>
<organism evidence="7 8">
    <name type="scientific">Diploptera punctata</name>
    <name type="common">Pacific beetle cockroach</name>
    <dbReference type="NCBI Taxonomy" id="6984"/>
    <lineage>
        <taxon>Eukaryota</taxon>
        <taxon>Metazoa</taxon>
        <taxon>Ecdysozoa</taxon>
        <taxon>Arthropoda</taxon>
        <taxon>Hexapoda</taxon>
        <taxon>Insecta</taxon>
        <taxon>Pterygota</taxon>
        <taxon>Neoptera</taxon>
        <taxon>Polyneoptera</taxon>
        <taxon>Dictyoptera</taxon>
        <taxon>Blattodea</taxon>
        <taxon>Blaberoidea</taxon>
        <taxon>Blaberidae</taxon>
        <taxon>Diplopterinae</taxon>
        <taxon>Diploptera</taxon>
    </lineage>
</organism>
<dbReference type="SMART" id="SM00609">
    <property type="entry name" value="VIT"/>
    <property type="match status" value="1"/>
</dbReference>